<protein>
    <submittedName>
        <fullName evidence="3">Pentatricopeptide repeat-containing protein, chloroplastic</fullName>
    </submittedName>
</protein>
<dbReference type="InterPro" id="IPR046848">
    <property type="entry name" value="E_motif"/>
</dbReference>
<accession>A0AAE1WPC4</accession>
<dbReference type="GO" id="GO:0009451">
    <property type="term" value="P:RNA modification"/>
    <property type="evidence" value="ECO:0007669"/>
    <property type="project" value="InterPro"/>
</dbReference>
<feature type="repeat" description="PPR" evidence="2">
    <location>
        <begin position="255"/>
        <end position="289"/>
    </location>
</feature>
<dbReference type="Pfam" id="PF13041">
    <property type="entry name" value="PPR_2"/>
    <property type="match status" value="1"/>
</dbReference>
<dbReference type="Pfam" id="PF20431">
    <property type="entry name" value="E_motif"/>
    <property type="match status" value="1"/>
</dbReference>
<dbReference type="PANTHER" id="PTHR47926">
    <property type="entry name" value="PENTATRICOPEPTIDE REPEAT-CONTAINING PROTEIN"/>
    <property type="match status" value="1"/>
</dbReference>
<keyword evidence="4" id="KW-1185">Reference proteome</keyword>
<reference evidence="3" key="1">
    <citation type="submission" date="2020-06" db="EMBL/GenBank/DDBJ databases">
        <authorList>
            <person name="Li T."/>
            <person name="Hu X."/>
            <person name="Zhang T."/>
            <person name="Song X."/>
            <person name="Zhang H."/>
            <person name="Dai N."/>
            <person name="Sheng W."/>
            <person name="Hou X."/>
            <person name="Wei L."/>
        </authorList>
    </citation>
    <scope>NUCLEOTIDE SEQUENCE</scope>
    <source>
        <strain evidence="3">K16</strain>
        <tissue evidence="3">Leaf</tissue>
    </source>
</reference>
<keyword evidence="1" id="KW-0677">Repeat</keyword>
<dbReference type="PANTHER" id="PTHR47926:SF436">
    <property type="entry name" value="PENTATRICOPEPTIDE REPEAT-CONTAINING PROTEIN ELI1, CHLOROPLASTIC-LIKE ISOFORM X2"/>
    <property type="match status" value="1"/>
</dbReference>
<dbReference type="InterPro" id="IPR046960">
    <property type="entry name" value="PPR_At4g14850-like_plant"/>
</dbReference>
<evidence type="ECO:0000313" key="4">
    <source>
        <dbReference type="Proteomes" id="UP001289374"/>
    </source>
</evidence>
<dbReference type="AlphaFoldDB" id="A0AAE1WPC4"/>
<name>A0AAE1WPC4_9LAMI</name>
<dbReference type="EMBL" id="JACGWL010000008">
    <property type="protein sequence ID" value="KAK4397046.1"/>
    <property type="molecule type" value="Genomic_DNA"/>
</dbReference>
<feature type="repeat" description="PPR" evidence="2">
    <location>
        <begin position="73"/>
        <end position="107"/>
    </location>
</feature>
<dbReference type="PROSITE" id="PS51375">
    <property type="entry name" value="PPR"/>
    <property type="match status" value="3"/>
</dbReference>
<dbReference type="Gene3D" id="1.25.40.10">
    <property type="entry name" value="Tetratricopeptide repeat domain"/>
    <property type="match status" value="3"/>
</dbReference>
<comment type="caution">
    <text evidence="3">The sequence shown here is derived from an EMBL/GenBank/DDBJ whole genome shotgun (WGS) entry which is preliminary data.</text>
</comment>
<evidence type="ECO:0000256" key="1">
    <source>
        <dbReference type="ARBA" id="ARBA00022737"/>
    </source>
</evidence>
<dbReference type="Proteomes" id="UP001289374">
    <property type="component" value="Unassembled WGS sequence"/>
</dbReference>
<proteinExistence type="predicted"/>
<sequence>MIERADEHRTDISSLTHRCKTLNQLKQIHGNLLKLPFRNFSALTSLLSFAVASTDPAFFCYAEAIFRNLRRRTTFLYNTMIRGYVQSNKPIEAILCYKGMLNDRLIRNNYTFTPLLGFSLDPFIASALIEFYALNLDMVTAEELFGEIPVRDVVLWTTMVDGYGKIGDVEKARAVFDEMPERNVISWSTIMAAYSRKSDFREVLCLYRTMEDLGLKPNEAVLFKSYTSTALVDMYSKCGCMNLALTVFDQIHDKDSRAWNAIISGLALNGDAKKSLELFDNMVLSGTQPTEATFVAVLTACTHAKLLDKGLSLFENMVKIYKIEVKIEHYACMVDLLARSGKLEEAEKFIDEKMGGIDEGDANVWGALLGACRVYGKVEIGNRLWRKLAKKGVADYGIHVLAYNMFREAGWDAEAKSVRRLIQKKQMKKKPGCSAIEVNGIVEEFVAGDVLHPQADDMYRILYFYYVMYHVQ</sequence>
<reference evidence="3" key="2">
    <citation type="journal article" date="2024" name="Plant">
        <title>Genomic evolution and insights into agronomic trait innovations of Sesamum species.</title>
        <authorList>
            <person name="Miao H."/>
            <person name="Wang L."/>
            <person name="Qu L."/>
            <person name="Liu H."/>
            <person name="Sun Y."/>
            <person name="Le M."/>
            <person name="Wang Q."/>
            <person name="Wei S."/>
            <person name="Zheng Y."/>
            <person name="Lin W."/>
            <person name="Duan Y."/>
            <person name="Cao H."/>
            <person name="Xiong S."/>
            <person name="Wang X."/>
            <person name="Wei L."/>
            <person name="Li C."/>
            <person name="Ma Q."/>
            <person name="Ju M."/>
            <person name="Zhao R."/>
            <person name="Li G."/>
            <person name="Mu C."/>
            <person name="Tian Q."/>
            <person name="Mei H."/>
            <person name="Zhang T."/>
            <person name="Gao T."/>
            <person name="Zhang H."/>
        </authorList>
    </citation>
    <scope>NUCLEOTIDE SEQUENCE</scope>
    <source>
        <strain evidence="3">K16</strain>
    </source>
</reference>
<feature type="repeat" description="PPR" evidence="2">
    <location>
        <begin position="152"/>
        <end position="186"/>
    </location>
</feature>
<dbReference type="Pfam" id="PF01535">
    <property type="entry name" value="PPR"/>
    <property type="match status" value="5"/>
</dbReference>
<dbReference type="NCBIfam" id="TIGR00756">
    <property type="entry name" value="PPR"/>
    <property type="match status" value="4"/>
</dbReference>
<evidence type="ECO:0000313" key="3">
    <source>
        <dbReference type="EMBL" id="KAK4397046.1"/>
    </source>
</evidence>
<dbReference type="FunFam" id="1.25.40.10:FF:000090">
    <property type="entry name" value="Pentatricopeptide repeat-containing protein, chloroplastic"/>
    <property type="match status" value="1"/>
</dbReference>
<dbReference type="GO" id="GO:0003723">
    <property type="term" value="F:RNA binding"/>
    <property type="evidence" value="ECO:0007669"/>
    <property type="project" value="InterPro"/>
</dbReference>
<evidence type="ECO:0000256" key="2">
    <source>
        <dbReference type="PROSITE-ProRule" id="PRU00708"/>
    </source>
</evidence>
<dbReference type="InterPro" id="IPR002885">
    <property type="entry name" value="PPR_rpt"/>
</dbReference>
<organism evidence="3 4">
    <name type="scientific">Sesamum angolense</name>
    <dbReference type="NCBI Taxonomy" id="2727404"/>
    <lineage>
        <taxon>Eukaryota</taxon>
        <taxon>Viridiplantae</taxon>
        <taxon>Streptophyta</taxon>
        <taxon>Embryophyta</taxon>
        <taxon>Tracheophyta</taxon>
        <taxon>Spermatophyta</taxon>
        <taxon>Magnoliopsida</taxon>
        <taxon>eudicotyledons</taxon>
        <taxon>Gunneridae</taxon>
        <taxon>Pentapetalae</taxon>
        <taxon>asterids</taxon>
        <taxon>lamiids</taxon>
        <taxon>Lamiales</taxon>
        <taxon>Pedaliaceae</taxon>
        <taxon>Sesamum</taxon>
    </lineage>
</organism>
<dbReference type="InterPro" id="IPR011990">
    <property type="entry name" value="TPR-like_helical_dom_sf"/>
</dbReference>
<gene>
    <name evidence="3" type="ORF">Sango_1541200</name>
</gene>